<evidence type="ECO:0000313" key="3">
    <source>
        <dbReference type="EMBL" id="CAE8647695.1"/>
    </source>
</evidence>
<feature type="compositionally biased region" description="Basic and acidic residues" evidence="1">
    <location>
        <begin position="293"/>
        <end position="307"/>
    </location>
</feature>
<dbReference type="Proteomes" id="UP000654075">
    <property type="component" value="Unassembled WGS sequence"/>
</dbReference>
<dbReference type="EMBL" id="CAJNNV010000489">
    <property type="protein sequence ID" value="CAE8582778.1"/>
    <property type="molecule type" value="Genomic_DNA"/>
</dbReference>
<feature type="compositionally biased region" description="Basic and acidic residues" evidence="1">
    <location>
        <begin position="107"/>
        <end position="131"/>
    </location>
</feature>
<evidence type="ECO:0000313" key="4">
    <source>
        <dbReference type="Proteomes" id="UP000654075"/>
    </source>
</evidence>
<feature type="region of interest" description="Disordered" evidence="1">
    <location>
        <begin position="1"/>
        <end position="170"/>
    </location>
</feature>
<name>A0A813DAY1_POLGL</name>
<feature type="region of interest" description="Disordered" evidence="1">
    <location>
        <begin position="205"/>
        <end position="307"/>
    </location>
</feature>
<dbReference type="EMBL" id="CAJNNW010005770">
    <property type="protein sequence ID" value="CAE8647695.1"/>
    <property type="molecule type" value="Genomic_DNA"/>
</dbReference>
<feature type="compositionally biased region" description="Basic and acidic residues" evidence="1">
    <location>
        <begin position="205"/>
        <end position="279"/>
    </location>
</feature>
<sequence length="825" mass="91535">MALSAAAADVDPTVCRDDCSEGVCDTSPLQQLRTKDPSTPSPSAPNNNAVAKVNSTDDAVPSGAGSEVSDDDLQVVSVKLVPPPRIRNGRGGEAGSNPTDVFVPLPIKKEILDDGDKDRLEDTTQDQESRLDASSQQEPRNGKNRGQESGQVSEVVASTLGLAQQEPSSPMVAVKVETGLEVTPAKIVLASGRKRRLLRKTSLDEVKHEFSDPIKSEPRVQSVKEEKEEWPTDVKKEDVKDEMIEAKEELSESESESVKPEDVKDELYEQVKDEIKEEVKEELDEDEELYDSSEVKSEVKDECKEEVKQDPGVYDSDWIKSECKEEFITKVKKEPTIKREPPDGFSEASRPLPFKRRRINVKSEPTEFGAGVSSPLASPPPPLFTKMLPGWIQDCIDFQKAHRTWSPARPCCPANYFLSEMGPPLPPNEGQKMQSCYHRLTKPQQREFRRYIESGEEDHAVLAKLAAENAVARPASKGSSKEPGAYMWPWMRDLKLRLRAGLAADGSRRLQDMGGCDAIAGTQMWESRAARAPEEATKPSSLLVPGATEACAYTASQASGGASLGSGVRAAAESATSSGKPVRVIARQSKQCGIPGASWNTVNMAWDLQYHDQKDSNKRKHMYFMITQYQEPGMSWEDADKAAILAVKAAREDLIKRGIVKDTTGKSSKAKFASSVMGVYWNERSKTWIYQLRDQRCRPPKLLASGSVKAMDASDAEILRAQAEAEEKMIELYDKHGLPRRVRGADKEVKSFSGLVRRESSVPGVHWEPTEDCWHTTVGINGRSIHRRFKPKDETTEEVERCFQECVAAQRELKERKASEEKSKK</sequence>
<evidence type="ECO:0000313" key="2">
    <source>
        <dbReference type="EMBL" id="CAE8582778.1"/>
    </source>
</evidence>
<comment type="caution">
    <text evidence="2">The sequence shown here is derived from an EMBL/GenBank/DDBJ whole genome shotgun (WGS) entry which is preliminary data.</text>
</comment>
<dbReference type="OMA" id="ESCAMVE"/>
<reference evidence="2" key="1">
    <citation type="submission" date="2021-02" db="EMBL/GenBank/DDBJ databases">
        <authorList>
            <person name="Dougan E. K."/>
            <person name="Rhodes N."/>
            <person name="Thang M."/>
            <person name="Chan C."/>
        </authorList>
    </citation>
    <scope>NUCLEOTIDE SEQUENCE</scope>
</reference>
<feature type="compositionally biased region" description="Low complexity" evidence="1">
    <location>
        <begin position="44"/>
        <end position="54"/>
    </location>
</feature>
<accession>A0A813DAY1</accession>
<evidence type="ECO:0000256" key="1">
    <source>
        <dbReference type="SAM" id="MobiDB-lite"/>
    </source>
</evidence>
<proteinExistence type="predicted"/>
<protein>
    <submittedName>
        <fullName evidence="2">Uncharacterized protein</fullName>
    </submittedName>
</protein>
<gene>
    <name evidence="2" type="ORF">PGLA1383_LOCUS1768</name>
    <name evidence="3" type="ORF">PGLA2088_LOCUS5910</name>
</gene>
<keyword evidence="4" id="KW-1185">Reference proteome</keyword>
<dbReference type="Proteomes" id="UP000626109">
    <property type="component" value="Unassembled WGS sequence"/>
</dbReference>
<feature type="compositionally biased region" description="Acidic residues" evidence="1">
    <location>
        <begin position="280"/>
        <end position="291"/>
    </location>
</feature>
<organism evidence="2 4">
    <name type="scientific">Polarella glacialis</name>
    <name type="common">Dinoflagellate</name>
    <dbReference type="NCBI Taxonomy" id="89957"/>
    <lineage>
        <taxon>Eukaryota</taxon>
        <taxon>Sar</taxon>
        <taxon>Alveolata</taxon>
        <taxon>Dinophyceae</taxon>
        <taxon>Suessiales</taxon>
        <taxon>Suessiaceae</taxon>
        <taxon>Polarella</taxon>
    </lineage>
</organism>
<dbReference type="AlphaFoldDB" id="A0A813DAY1"/>
<dbReference type="Gene3D" id="1.20.5.2050">
    <property type="match status" value="1"/>
</dbReference>